<evidence type="ECO:0000256" key="7">
    <source>
        <dbReference type="ARBA" id="ARBA00022833"/>
    </source>
</evidence>
<accession>A0ABQ0MS98</accession>
<proteinExistence type="inferred from homology"/>
<dbReference type="GO" id="GO:0004035">
    <property type="term" value="F:alkaline phosphatase activity"/>
    <property type="evidence" value="ECO:0007669"/>
    <property type="project" value="UniProtKB-EC"/>
</dbReference>
<keyword evidence="12" id="KW-1185">Reference proteome</keyword>
<evidence type="ECO:0000256" key="2">
    <source>
        <dbReference type="ARBA" id="ARBA00001947"/>
    </source>
</evidence>
<comment type="cofactor">
    <cofactor evidence="2">
        <name>Zn(2+)</name>
        <dbReference type="ChEBI" id="CHEBI:29105"/>
    </cofactor>
</comment>
<dbReference type="EMBL" id="BDQM01000004">
    <property type="protein sequence ID" value="GAW95248.1"/>
    <property type="molecule type" value="Genomic_DNA"/>
</dbReference>
<protein>
    <submittedName>
        <fullName evidence="11">Alkaline phosphatase</fullName>
        <ecNumber evidence="11">3.1.3.1</ecNumber>
    </submittedName>
</protein>
<dbReference type="SMART" id="SM00098">
    <property type="entry name" value="alkPPc"/>
    <property type="match status" value="1"/>
</dbReference>
<reference evidence="11 12" key="1">
    <citation type="submission" date="2017-06" db="EMBL/GenBank/DDBJ databases">
        <title>Whole Genome Sequences of Colwellia marinimaniae MTCD1.</title>
        <authorList>
            <person name="Kusumoto H."/>
            <person name="Inoue M."/>
            <person name="Tanikawa K."/>
            <person name="Maeji H."/>
            <person name="Cameron J.H."/>
            <person name="Bartlett D.H."/>
        </authorList>
    </citation>
    <scope>NUCLEOTIDE SEQUENCE [LARGE SCALE GENOMIC DNA]</scope>
    <source>
        <strain evidence="11 12">MTCD1</strain>
    </source>
</reference>
<dbReference type="SUPFAM" id="SSF53649">
    <property type="entry name" value="Alkaline phosphatase-like"/>
    <property type="match status" value="1"/>
</dbReference>
<dbReference type="InterPro" id="IPR001952">
    <property type="entry name" value="Alkaline_phosphatase"/>
</dbReference>
<dbReference type="EC" id="3.1.3.1" evidence="11"/>
<keyword evidence="5" id="KW-0479">Metal-binding</keyword>
<dbReference type="InterPro" id="IPR017850">
    <property type="entry name" value="Alkaline_phosphatase_core_sf"/>
</dbReference>
<keyword evidence="4" id="KW-0597">Phosphoprotein</keyword>
<dbReference type="PANTHER" id="PTHR11596:SF5">
    <property type="entry name" value="ALKALINE PHOSPHATASE"/>
    <property type="match status" value="1"/>
</dbReference>
<dbReference type="PRINTS" id="PR00113">
    <property type="entry name" value="ALKPHPHTASE"/>
</dbReference>
<evidence type="ECO:0000256" key="9">
    <source>
        <dbReference type="RuleBase" id="RU003946"/>
    </source>
</evidence>
<keyword evidence="10" id="KW-0732">Signal</keyword>
<sequence length="471" mass="52299">MFSAKKYTSFFSTLTLLSAVALTMNNATATDMKQQGQVKQVDLPKNIIMVVADGMGPAYTSAYRYFNDNPATDEIEQTVFDRHLKGLASTYPAPVSGYVTDSAAAATALATGIKTYNGAISVDINKKPLLTVLEWAKQQGKKTGVVVTSRINHATPASYLSHNESRRNYDQLANSYIDNGIKADVYFGGGWKNYIRDDRNIVNEFKQAGFQYIDSYSQLTELVHDKPVIGLFADLGLPWALDDSNKHRLTLLTKAATKQLKNEAGFFLLVEASQIDWGGHDNNIATAMHEMDDLAKVMEYLESFVAENPDTLVVLTADHSTGGLTLAANKDYRWNPEILRTMQHSPATIAKNIVANDQLNLQEINQWLNFDLNSKEFQQIIQVNASYQQATTLHLLLSATEKTAQKAPELKEFYRQAILTIIDKRTNTGWTTTGHTAIDVPVFAFGKQSEQFSGQLDNTDIAKKIFTLLGK</sequence>
<evidence type="ECO:0000256" key="1">
    <source>
        <dbReference type="ARBA" id="ARBA00001946"/>
    </source>
</evidence>
<evidence type="ECO:0000256" key="3">
    <source>
        <dbReference type="ARBA" id="ARBA00005984"/>
    </source>
</evidence>
<organism evidence="11 12">
    <name type="scientific">Colwellia marinimaniae</name>
    <dbReference type="NCBI Taxonomy" id="1513592"/>
    <lineage>
        <taxon>Bacteria</taxon>
        <taxon>Pseudomonadati</taxon>
        <taxon>Pseudomonadota</taxon>
        <taxon>Gammaproteobacteria</taxon>
        <taxon>Alteromonadales</taxon>
        <taxon>Colwelliaceae</taxon>
        <taxon>Colwellia</taxon>
    </lineage>
</organism>
<comment type="similarity">
    <text evidence="3 9">Belongs to the alkaline phosphatase family.</text>
</comment>
<dbReference type="PANTHER" id="PTHR11596">
    <property type="entry name" value="ALKALINE PHOSPHATASE"/>
    <property type="match status" value="1"/>
</dbReference>
<evidence type="ECO:0000313" key="11">
    <source>
        <dbReference type="EMBL" id="GAW95248.1"/>
    </source>
</evidence>
<keyword evidence="6 11" id="KW-0378">Hydrolase</keyword>
<evidence type="ECO:0000256" key="6">
    <source>
        <dbReference type="ARBA" id="ARBA00022801"/>
    </source>
</evidence>
<name>A0ABQ0MS98_9GAMM</name>
<dbReference type="InterPro" id="IPR018299">
    <property type="entry name" value="Alkaline_phosphatase_AS"/>
</dbReference>
<keyword evidence="8" id="KW-0460">Magnesium</keyword>
<dbReference type="CDD" id="cd16012">
    <property type="entry name" value="ALP"/>
    <property type="match status" value="1"/>
</dbReference>
<evidence type="ECO:0000256" key="5">
    <source>
        <dbReference type="ARBA" id="ARBA00022723"/>
    </source>
</evidence>
<dbReference type="Proteomes" id="UP000197068">
    <property type="component" value="Unassembled WGS sequence"/>
</dbReference>
<comment type="cofactor">
    <cofactor evidence="1">
        <name>Mg(2+)</name>
        <dbReference type="ChEBI" id="CHEBI:18420"/>
    </cofactor>
</comment>
<gene>
    <name evidence="11" type="primary">phoA</name>
    <name evidence="11" type="ORF">MTCD1_00850</name>
</gene>
<keyword evidence="7" id="KW-0862">Zinc</keyword>
<dbReference type="Gene3D" id="3.40.720.10">
    <property type="entry name" value="Alkaline Phosphatase, subunit A"/>
    <property type="match status" value="1"/>
</dbReference>
<evidence type="ECO:0000256" key="8">
    <source>
        <dbReference type="ARBA" id="ARBA00022842"/>
    </source>
</evidence>
<feature type="signal peptide" evidence="10">
    <location>
        <begin position="1"/>
        <end position="29"/>
    </location>
</feature>
<evidence type="ECO:0000256" key="10">
    <source>
        <dbReference type="SAM" id="SignalP"/>
    </source>
</evidence>
<evidence type="ECO:0000256" key="4">
    <source>
        <dbReference type="ARBA" id="ARBA00022553"/>
    </source>
</evidence>
<dbReference type="Gene3D" id="1.10.60.40">
    <property type="match status" value="1"/>
</dbReference>
<dbReference type="Pfam" id="PF00245">
    <property type="entry name" value="Alk_phosphatase"/>
    <property type="match status" value="1"/>
</dbReference>
<feature type="chain" id="PRO_5047006288" evidence="10">
    <location>
        <begin position="30"/>
        <end position="471"/>
    </location>
</feature>
<comment type="caution">
    <text evidence="11">The sequence shown here is derived from an EMBL/GenBank/DDBJ whole genome shotgun (WGS) entry which is preliminary data.</text>
</comment>
<dbReference type="PROSITE" id="PS00123">
    <property type="entry name" value="ALKALINE_PHOSPHATASE"/>
    <property type="match status" value="1"/>
</dbReference>
<evidence type="ECO:0000313" key="12">
    <source>
        <dbReference type="Proteomes" id="UP000197068"/>
    </source>
</evidence>